<name>A0ABV3Q518_9BACL</name>
<dbReference type="Pfam" id="PF03475">
    <property type="entry name" value="YiiM_3-alpha"/>
    <property type="match status" value="1"/>
</dbReference>
<dbReference type="InterPro" id="IPR005302">
    <property type="entry name" value="MoCF_Sase_C"/>
</dbReference>
<dbReference type="InterPro" id="IPR011037">
    <property type="entry name" value="Pyrv_Knase-like_insert_dom_sf"/>
</dbReference>
<dbReference type="Pfam" id="PF03473">
    <property type="entry name" value="MOSC"/>
    <property type="match status" value="1"/>
</dbReference>
<proteinExistence type="predicted"/>
<gene>
    <name evidence="2" type="ORF">AB1471_11265</name>
</gene>
<dbReference type="PANTHER" id="PTHR30212:SF4">
    <property type="entry name" value="MOSC DOMAIN-CONTAINING PROTEIN"/>
    <property type="match status" value="1"/>
</dbReference>
<feature type="domain" description="MOSC" evidence="1">
    <location>
        <begin position="33"/>
        <end position="166"/>
    </location>
</feature>
<dbReference type="PROSITE" id="PS51340">
    <property type="entry name" value="MOSC"/>
    <property type="match status" value="1"/>
</dbReference>
<organism evidence="2 3">
    <name type="scientific">Jeotgalibacillus marinus</name>
    <dbReference type="NCBI Taxonomy" id="86667"/>
    <lineage>
        <taxon>Bacteria</taxon>
        <taxon>Bacillati</taxon>
        <taxon>Bacillota</taxon>
        <taxon>Bacilli</taxon>
        <taxon>Bacillales</taxon>
        <taxon>Caryophanaceae</taxon>
        <taxon>Jeotgalibacillus</taxon>
    </lineage>
</organism>
<protein>
    <submittedName>
        <fullName evidence="2">MOSC domain-containing protein</fullName>
    </submittedName>
</protein>
<dbReference type="InterPro" id="IPR005163">
    <property type="entry name" value="Tri_helical_YiiM-like"/>
</dbReference>
<dbReference type="Gene3D" id="2.40.33.20">
    <property type="entry name" value="PK beta-barrel domain-like"/>
    <property type="match status" value="1"/>
</dbReference>
<accession>A0ABV3Q518</accession>
<evidence type="ECO:0000313" key="3">
    <source>
        <dbReference type="Proteomes" id="UP001556040"/>
    </source>
</evidence>
<dbReference type="PANTHER" id="PTHR30212">
    <property type="entry name" value="PROTEIN YIIM"/>
    <property type="match status" value="1"/>
</dbReference>
<dbReference type="Proteomes" id="UP001556040">
    <property type="component" value="Unassembled WGS sequence"/>
</dbReference>
<comment type="caution">
    <text evidence="2">The sequence shown here is derived from an EMBL/GenBank/DDBJ whole genome shotgun (WGS) entry which is preliminary data.</text>
</comment>
<sequence>MQQTTYKVKSINLGKIETLTFGDKTFETAIRKQAITEPAFITKLGLVEDEQAFEHHGGTEKALCLYPYDYYAFWSDLLGHLEGPALFGENLSTLGLTEKNTHIGDAFKLGEAVIQVTEPRQPCYKLAAKYGVPDMVVRMRDSGYTGFLFRVLQEGWVSPEDHLELIEQHPHHVTVSFANDVKFSKKPSKEAIETILAVDALSVTLRESLMKKLNKVDE</sequence>
<keyword evidence="3" id="KW-1185">Reference proteome</keyword>
<evidence type="ECO:0000313" key="2">
    <source>
        <dbReference type="EMBL" id="MEW9502374.1"/>
    </source>
</evidence>
<dbReference type="EMBL" id="JBFMIA010000010">
    <property type="protein sequence ID" value="MEW9502374.1"/>
    <property type="molecule type" value="Genomic_DNA"/>
</dbReference>
<dbReference type="SUPFAM" id="SSF50800">
    <property type="entry name" value="PK beta-barrel domain-like"/>
    <property type="match status" value="1"/>
</dbReference>
<dbReference type="InterPro" id="IPR052353">
    <property type="entry name" value="Benzoxazolinone_Detox_Enz"/>
</dbReference>
<reference evidence="2 3" key="1">
    <citation type="journal article" date="1979" name="Int. J. Syst. Evol. Microbiol.">
        <title>Bacillus globisporus subsp. marinus subsp. nov.</title>
        <authorList>
            <person name="Liu H."/>
        </authorList>
    </citation>
    <scope>NUCLEOTIDE SEQUENCE [LARGE SCALE GENOMIC DNA]</scope>
    <source>
        <strain evidence="2 3">DSM 1297</strain>
    </source>
</reference>
<evidence type="ECO:0000259" key="1">
    <source>
        <dbReference type="PROSITE" id="PS51340"/>
    </source>
</evidence>
<dbReference type="RefSeq" id="WP_367779867.1">
    <property type="nucleotide sequence ID" value="NZ_JBFMIA010000010.1"/>
</dbReference>